<evidence type="ECO:0000313" key="4">
    <source>
        <dbReference type="EMBL" id="KKL83120.1"/>
    </source>
</evidence>
<dbReference type="GO" id="GO:0006402">
    <property type="term" value="P:mRNA catabolic process"/>
    <property type="evidence" value="ECO:0007669"/>
    <property type="project" value="InterPro"/>
</dbReference>
<dbReference type="GO" id="GO:0045947">
    <property type="term" value="P:negative regulation of translational initiation"/>
    <property type="evidence" value="ECO:0007669"/>
    <property type="project" value="TreeGrafter"/>
</dbReference>
<dbReference type="Gene3D" id="2.60.40.4380">
    <property type="entry name" value="Translational regulator CsrA"/>
    <property type="match status" value="1"/>
</dbReference>
<dbReference type="EMBL" id="LAZR01022076">
    <property type="protein sequence ID" value="KKL83120.1"/>
    <property type="molecule type" value="Genomic_DNA"/>
</dbReference>
<dbReference type="AlphaFoldDB" id="A0A0F9HN42"/>
<dbReference type="Pfam" id="PF02599">
    <property type="entry name" value="CsrA"/>
    <property type="match status" value="1"/>
</dbReference>
<reference evidence="4" key="1">
    <citation type="journal article" date="2015" name="Nature">
        <title>Complex archaea that bridge the gap between prokaryotes and eukaryotes.</title>
        <authorList>
            <person name="Spang A."/>
            <person name="Saw J.H."/>
            <person name="Jorgensen S.L."/>
            <person name="Zaremba-Niedzwiedzka K."/>
            <person name="Martijn J."/>
            <person name="Lind A.E."/>
            <person name="van Eijk R."/>
            <person name="Schleper C."/>
            <person name="Guy L."/>
            <person name="Ettema T.J."/>
        </authorList>
    </citation>
    <scope>NUCLEOTIDE SEQUENCE</scope>
</reference>
<sequence length="146" mass="16807">MLVLSRQRDESIMIGDNVVVTIVDIRGDKVRLGIEAPGEIPVIRREVYEANRWIAMNLYQAFCAAQKLTYEGLRETAALKGMLPWFNAHVEETLDTMGDDFWPYGVARNRATLGTFLRYHHEQGLSPRKFEVDEMFAPETLEEFVI</sequence>
<gene>
    <name evidence="4" type="ORF">LCGC14_1977920</name>
</gene>
<evidence type="ECO:0000256" key="2">
    <source>
        <dbReference type="ARBA" id="ARBA00022845"/>
    </source>
</evidence>
<protein>
    <recommendedName>
        <fullName evidence="5">Carbon storage regulator</fullName>
    </recommendedName>
</protein>
<keyword evidence="1" id="KW-0963">Cytoplasm</keyword>
<keyword evidence="2" id="KW-0810">Translation regulation</keyword>
<comment type="caution">
    <text evidence="4">The sequence shown here is derived from an EMBL/GenBank/DDBJ whole genome shotgun (WGS) entry which is preliminary data.</text>
</comment>
<keyword evidence="3" id="KW-0694">RNA-binding</keyword>
<evidence type="ECO:0000256" key="1">
    <source>
        <dbReference type="ARBA" id="ARBA00022490"/>
    </source>
</evidence>
<proteinExistence type="inferred from homology"/>
<dbReference type="PANTHER" id="PTHR34984">
    <property type="entry name" value="CARBON STORAGE REGULATOR"/>
    <property type="match status" value="1"/>
</dbReference>
<dbReference type="GO" id="GO:0005829">
    <property type="term" value="C:cytosol"/>
    <property type="evidence" value="ECO:0007669"/>
    <property type="project" value="TreeGrafter"/>
</dbReference>
<dbReference type="PANTHER" id="PTHR34984:SF1">
    <property type="entry name" value="CARBON STORAGE REGULATOR"/>
    <property type="match status" value="1"/>
</dbReference>
<name>A0A0F9HN42_9ZZZZ</name>
<evidence type="ECO:0000256" key="3">
    <source>
        <dbReference type="ARBA" id="ARBA00022884"/>
    </source>
</evidence>
<evidence type="ECO:0008006" key="5">
    <source>
        <dbReference type="Google" id="ProtNLM"/>
    </source>
</evidence>
<dbReference type="InterPro" id="IPR003751">
    <property type="entry name" value="CsrA"/>
</dbReference>
<dbReference type="SUPFAM" id="SSF53850">
    <property type="entry name" value="Periplasmic binding protein-like II"/>
    <property type="match status" value="1"/>
</dbReference>
<dbReference type="GO" id="GO:0006109">
    <property type="term" value="P:regulation of carbohydrate metabolic process"/>
    <property type="evidence" value="ECO:0007669"/>
    <property type="project" value="InterPro"/>
</dbReference>
<dbReference type="InterPro" id="IPR036107">
    <property type="entry name" value="CsrA_sf"/>
</dbReference>
<dbReference type="SUPFAM" id="SSF117130">
    <property type="entry name" value="CsrA-like"/>
    <property type="match status" value="1"/>
</dbReference>
<accession>A0A0F9HN42</accession>
<dbReference type="HAMAP" id="MF_00167">
    <property type="entry name" value="CsrA"/>
    <property type="match status" value="1"/>
</dbReference>
<dbReference type="GO" id="GO:0048027">
    <property type="term" value="F:mRNA 5'-UTR binding"/>
    <property type="evidence" value="ECO:0007669"/>
    <property type="project" value="TreeGrafter"/>
</dbReference>
<organism evidence="4">
    <name type="scientific">marine sediment metagenome</name>
    <dbReference type="NCBI Taxonomy" id="412755"/>
    <lineage>
        <taxon>unclassified sequences</taxon>
        <taxon>metagenomes</taxon>
        <taxon>ecological metagenomes</taxon>
    </lineage>
</organism>